<proteinExistence type="predicted"/>
<reference evidence="1" key="1">
    <citation type="submission" date="2020-06" db="EMBL/GenBank/DDBJ databases">
        <authorList>
            <person name="Li T."/>
            <person name="Hu X."/>
            <person name="Zhang T."/>
            <person name="Song X."/>
            <person name="Zhang H."/>
            <person name="Dai N."/>
            <person name="Sheng W."/>
            <person name="Hou X."/>
            <person name="Wei L."/>
        </authorList>
    </citation>
    <scope>NUCLEOTIDE SEQUENCE</scope>
    <source>
        <strain evidence="1">KEN1</strain>
        <tissue evidence="1">Leaf</tissue>
    </source>
</reference>
<accession>A0AAW2TLY5</accession>
<dbReference type="PANTHER" id="PTHR11439">
    <property type="entry name" value="GAG-POL-RELATED RETROTRANSPOSON"/>
    <property type="match status" value="1"/>
</dbReference>
<dbReference type="AlphaFoldDB" id="A0AAW2TLY5"/>
<organism evidence="1">
    <name type="scientific">Sesamum latifolium</name>
    <dbReference type="NCBI Taxonomy" id="2727402"/>
    <lineage>
        <taxon>Eukaryota</taxon>
        <taxon>Viridiplantae</taxon>
        <taxon>Streptophyta</taxon>
        <taxon>Embryophyta</taxon>
        <taxon>Tracheophyta</taxon>
        <taxon>Spermatophyta</taxon>
        <taxon>Magnoliopsida</taxon>
        <taxon>eudicotyledons</taxon>
        <taxon>Gunneridae</taxon>
        <taxon>Pentapetalae</taxon>
        <taxon>asterids</taxon>
        <taxon>lamiids</taxon>
        <taxon>Lamiales</taxon>
        <taxon>Pedaliaceae</taxon>
        <taxon>Sesamum</taxon>
    </lineage>
</organism>
<dbReference type="PANTHER" id="PTHR11439:SF496">
    <property type="entry name" value="RNA-DIRECTED DNA POLYMERASE"/>
    <property type="match status" value="1"/>
</dbReference>
<protein>
    <submittedName>
        <fullName evidence="1">Retrovirus-related Pol polyprotein from transposon TNT 1-94</fullName>
    </submittedName>
</protein>
<reference evidence="1" key="2">
    <citation type="journal article" date="2024" name="Plant">
        <title>Genomic evolution and insights into agronomic trait innovations of Sesamum species.</title>
        <authorList>
            <person name="Miao H."/>
            <person name="Wang L."/>
            <person name="Qu L."/>
            <person name="Liu H."/>
            <person name="Sun Y."/>
            <person name="Le M."/>
            <person name="Wang Q."/>
            <person name="Wei S."/>
            <person name="Zheng Y."/>
            <person name="Lin W."/>
            <person name="Duan Y."/>
            <person name="Cao H."/>
            <person name="Xiong S."/>
            <person name="Wang X."/>
            <person name="Wei L."/>
            <person name="Li C."/>
            <person name="Ma Q."/>
            <person name="Ju M."/>
            <person name="Zhao R."/>
            <person name="Li G."/>
            <person name="Mu C."/>
            <person name="Tian Q."/>
            <person name="Mei H."/>
            <person name="Zhang T."/>
            <person name="Gao T."/>
            <person name="Zhang H."/>
        </authorList>
    </citation>
    <scope>NUCLEOTIDE SEQUENCE</scope>
    <source>
        <strain evidence="1">KEN1</strain>
    </source>
</reference>
<evidence type="ECO:0000313" key="1">
    <source>
        <dbReference type="EMBL" id="KAL0405228.1"/>
    </source>
</evidence>
<dbReference type="CDD" id="cd09272">
    <property type="entry name" value="RNase_HI_RT_Ty1"/>
    <property type="match status" value="1"/>
</dbReference>
<sequence length="241" mass="27118">MSHGKYLSKNHSPTTPDELERMSKIPYASAIGSIMYAIVCTRPDVSCALSMTSRFQSCLGNDHWTTVKNILKYLNRTKDYLLTYGGDYELCVKGHTYANFQTDKVDYRSQSGYVFILNGGAISWKSSKQNIVAVSTTEAEYIAAAKAAKEAVWIKNFIFELGVVPSVATPIELYCDNNGAIAQVKEPTPNQKSKHVERKFHLIRDIFDRKDIKVCKIVTDDNVADPLTKPMSQKKHEKHLT</sequence>
<dbReference type="EMBL" id="JACGWN010000014">
    <property type="protein sequence ID" value="KAL0405228.1"/>
    <property type="molecule type" value="Genomic_DNA"/>
</dbReference>
<name>A0AAW2TLY5_9LAMI</name>
<comment type="caution">
    <text evidence="1">The sequence shown here is derived from an EMBL/GenBank/DDBJ whole genome shotgun (WGS) entry which is preliminary data.</text>
</comment>
<gene>
    <name evidence="1" type="ORF">Slati_3836700</name>
</gene>